<gene>
    <name evidence="2" type="ORF">HCN58_00270</name>
</gene>
<accession>A0A7Y4LTB1</accession>
<comment type="caution">
    <text evidence="2">The sequence shown here is derived from an EMBL/GenBank/DDBJ whole genome shotgun (WGS) entry which is preliminary data.</text>
</comment>
<reference evidence="2 3" key="1">
    <citation type="submission" date="2020-03" db="EMBL/GenBank/DDBJ databases">
        <title>Bradyrhizobium diversity isolated from nodules of Indigofera sp.</title>
        <authorList>
            <person name="Klepa M."/>
            <person name="Helene L."/>
            <person name="Hungria M."/>
        </authorList>
    </citation>
    <scope>NUCLEOTIDE SEQUENCE [LARGE SCALE GENOMIC DNA]</scope>
    <source>
        <strain evidence="2 3">WSM 1791</strain>
    </source>
</reference>
<evidence type="ECO:0008006" key="4">
    <source>
        <dbReference type="Google" id="ProtNLM"/>
    </source>
</evidence>
<keyword evidence="3" id="KW-1185">Reference proteome</keyword>
<sequence length="206" mass="21895">MSRTIAYSLRMIGFAAVLAAPVAWAQEAPPVRVRGTIEGVIDSAGYVVKTRDGAELKVTLTEKPQIAGIVKASLSDIKEGSFVGVTAMPKADGSLSALEVHIFPEAMRGSGEGHYPWDLRPQSTMTNANVEQIAAAVDGRTLTLKYKDGERKVFVPADAPIVAYVPGDKSDLKPGAKVLIIATKQPDGTLQGRAWRVGRDGLTPPM</sequence>
<name>A0A7Y4LTB1_9BRAD</name>
<feature type="signal peptide" evidence="1">
    <location>
        <begin position="1"/>
        <end position="25"/>
    </location>
</feature>
<protein>
    <recommendedName>
        <fullName evidence="4">DUF5666 domain-containing protein</fullName>
    </recommendedName>
</protein>
<proteinExistence type="predicted"/>
<feature type="chain" id="PRO_5031482032" description="DUF5666 domain-containing protein" evidence="1">
    <location>
        <begin position="26"/>
        <end position="206"/>
    </location>
</feature>
<evidence type="ECO:0000313" key="2">
    <source>
        <dbReference type="EMBL" id="NOJ38072.1"/>
    </source>
</evidence>
<evidence type="ECO:0000313" key="3">
    <source>
        <dbReference type="Proteomes" id="UP000544122"/>
    </source>
</evidence>
<evidence type="ECO:0000256" key="1">
    <source>
        <dbReference type="SAM" id="SignalP"/>
    </source>
</evidence>
<keyword evidence="1" id="KW-0732">Signal</keyword>
<dbReference type="RefSeq" id="WP_235983281.1">
    <property type="nucleotide sequence ID" value="NZ_JAAVLX010000001.1"/>
</dbReference>
<dbReference type="EMBL" id="JAAVLX010000001">
    <property type="protein sequence ID" value="NOJ38072.1"/>
    <property type="molecule type" value="Genomic_DNA"/>
</dbReference>
<organism evidence="2 3">
    <name type="scientific">Bradyrhizobium australiense</name>
    <dbReference type="NCBI Taxonomy" id="2721161"/>
    <lineage>
        <taxon>Bacteria</taxon>
        <taxon>Pseudomonadati</taxon>
        <taxon>Pseudomonadota</taxon>
        <taxon>Alphaproteobacteria</taxon>
        <taxon>Hyphomicrobiales</taxon>
        <taxon>Nitrobacteraceae</taxon>
        <taxon>Bradyrhizobium</taxon>
    </lineage>
</organism>
<dbReference type="Proteomes" id="UP000544122">
    <property type="component" value="Unassembled WGS sequence"/>
</dbReference>
<dbReference type="AlphaFoldDB" id="A0A7Y4LTB1"/>